<keyword evidence="2 7" id="KW-0813">Transport</keyword>
<accession>A0A921DR54</accession>
<keyword evidence="6 7" id="KW-0066">ATP synthesis</keyword>
<evidence type="ECO:0000256" key="7">
    <source>
        <dbReference type="HAMAP-Rule" id="MF_01416"/>
    </source>
</evidence>
<dbReference type="InterPro" id="IPR026015">
    <property type="entry name" value="ATP_synth_OSCP/delta_N_sf"/>
</dbReference>
<keyword evidence="5 7" id="KW-0472">Membrane</keyword>
<protein>
    <recommendedName>
        <fullName evidence="7">ATP synthase subunit delta</fullName>
    </recommendedName>
    <alternativeName>
        <fullName evidence="7">ATP synthase F(1) sector subunit delta</fullName>
    </alternativeName>
    <alternativeName>
        <fullName evidence="7">F-type ATPase subunit delta</fullName>
        <shortName evidence="7">F-ATPase subunit delta</shortName>
    </alternativeName>
</protein>
<evidence type="ECO:0000256" key="6">
    <source>
        <dbReference type="ARBA" id="ARBA00023310"/>
    </source>
</evidence>
<dbReference type="PANTHER" id="PTHR11910">
    <property type="entry name" value="ATP SYNTHASE DELTA CHAIN"/>
    <property type="match status" value="1"/>
</dbReference>
<comment type="subcellular location">
    <subcellularLocation>
        <location evidence="7">Cell membrane</location>
        <topology evidence="7">Peripheral membrane protein</topology>
    </subcellularLocation>
    <subcellularLocation>
        <location evidence="1">Membrane</location>
    </subcellularLocation>
</comment>
<reference evidence="8" key="1">
    <citation type="journal article" date="2021" name="PeerJ">
        <title>Extensive microbial diversity within the chicken gut microbiome revealed by metagenomics and culture.</title>
        <authorList>
            <person name="Gilroy R."/>
            <person name="Ravi A."/>
            <person name="Getino M."/>
            <person name="Pursley I."/>
            <person name="Horton D.L."/>
            <person name="Alikhan N.F."/>
            <person name="Baker D."/>
            <person name="Gharbi K."/>
            <person name="Hall N."/>
            <person name="Watson M."/>
            <person name="Adriaenssens E.M."/>
            <person name="Foster-Nyarko E."/>
            <person name="Jarju S."/>
            <person name="Secka A."/>
            <person name="Antonio M."/>
            <person name="Oren A."/>
            <person name="Chaudhuri R.R."/>
            <person name="La Ragione R."/>
            <person name="Hildebrand F."/>
            <person name="Pallen M.J."/>
        </authorList>
    </citation>
    <scope>NUCLEOTIDE SEQUENCE</scope>
    <source>
        <strain evidence="8">ChiGjej2B2-19336</strain>
    </source>
</reference>
<comment type="function">
    <text evidence="7">This protein is part of the stalk that links CF(0) to CF(1). It either transmits conformational changes from CF(0) to CF(1) or is implicated in proton conduction.</text>
</comment>
<gene>
    <name evidence="7" type="primary">atpH</name>
    <name evidence="8" type="ORF">K8W16_06670</name>
</gene>
<evidence type="ECO:0000256" key="4">
    <source>
        <dbReference type="ARBA" id="ARBA00023065"/>
    </source>
</evidence>
<keyword evidence="7" id="KW-0139">CF(1)</keyword>
<evidence type="ECO:0000256" key="1">
    <source>
        <dbReference type="ARBA" id="ARBA00004370"/>
    </source>
</evidence>
<sequence>MIGNVVSRRYAAALFSLGKEAGIAELERYGASLSALGEAVEKTPRLAEAFRNPVLSTEEKKKVALSLLDVAGGGAVEQRFCALLADKGRLSLIPAIAADFSAMLDEERGISRGVVTTAVELDEERRNSIRTKLESQTERKLELDYVVDPAIIGGVVFRVGDKVYDASLRAQLDNLRESIKRGE</sequence>
<keyword evidence="7" id="KW-1003">Cell membrane</keyword>
<proteinExistence type="inferred from homology"/>
<dbReference type="GO" id="GO:0046933">
    <property type="term" value="F:proton-transporting ATP synthase activity, rotational mechanism"/>
    <property type="evidence" value="ECO:0007669"/>
    <property type="project" value="UniProtKB-UniRule"/>
</dbReference>
<evidence type="ECO:0000256" key="5">
    <source>
        <dbReference type="ARBA" id="ARBA00023136"/>
    </source>
</evidence>
<dbReference type="InterPro" id="IPR000711">
    <property type="entry name" value="ATPase_OSCP/dsu"/>
</dbReference>
<dbReference type="SUPFAM" id="SSF47928">
    <property type="entry name" value="N-terminal domain of the delta subunit of the F1F0-ATP synthase"/>
    <property type="match status" value="1"/>
</dbReference>
<dbReference type="Proteomes" id="UP000698963">
    <property type="component" value="Unassembled WGS sequence"/>
</dbReference>
<evidence type="ECO:0000256" key="2">
    <source>
        <dbReference type="ARBA" id="ARBA00022448"/>
    </source>
</evidence>
<comment type="similarity">
    <text evidence="7">Belongs to the ATPase delta chain family.</text>
</comment>
<dbReference type="RefSeq" id="WP_304122308.1">
    <property type="nucleotide sequence ID" value="NZ_DYZA01000132.1"/>
</dbReference>
<dbReference type="AlphaFoldDB" id="A0A921DR54"/>
<comment type="caution">
    <text evidence="8">The sequence shown here is derived from an EMBL/GenBank/DDBJ whole genome shotgun (WGS) entry which is preliminary data.</text>
</comment>
<dbReference type="NCBIfam" id="TIGR01145">
    <property type="entry name" value="ATP_synt_delta"/>
    <property type="match status" value="1"/>
</dbReference>
<dbReference type="EMBL" id="DYZA01000132">
    <property type="protein sequence ID" value="HJD97310.1"/>
    <property type="molecule type" value="Genomic_DNA"/>
</dbReference>
<name>A0A921DR54_9BACT</name>
<organism evidence="8 9">
    <name type="scientific">Mailhella massiliensis</name>
    <dbReference type="NCBI Taxonomy" id="1903261"/>
    <lineage>
        <taxon>Bacteria</taxon>
        <taxon>Pseudomonadati</taxon>
        <taxon>Thermodesulfobacteriota</taxon>
        <taxon>Desulfovibrionia</taxon>
        <taxon>Desulfovibrionales</taxon>
        <taxon>Desulfovibrionaceae</taxon>
        <taxon>Mailhella</taxon>
    </lineage>
</organism>
<evidence type="ECO:0000313" key="9">
    <source>
        <dbReference type="Proteomes" id="UP000698963"/>
    </source>
</evidence>
<dbReference type="PRINTS" id="PR00125">
    <property type="entry name" value="ATPASEDELTA"/>
</dbReference>
<dbReference type="Gene3D" id="1.10.520.20">
    <property type="entry name" value="N-terminal domain of the delta subunit of the F1F0-ATP synthase"/>
    <property type="match status" value="1"/>
</dbReference>
<evidence type="ECO:0000313" key="8">
    <source>
        <dbReference type="EMBL" id="HJD97310.1"/>
    </source>
</evidence>
<evidence type="ECO:0000256" key="3">
    <source>
        <dbReference type="ARBA" id="ARBA00022781"/>
    </source>
</evidence>
<dbReference type="GO" id="GO:0005886">
    <property type="term" value="C:plasma membrane"/>
    <property type="evidence" value="ECO:0007669"/>
    <property type="project" value="UniProtKB-SubCell"/>
</dbReference>
<reference evidence="8" key="2">
    <citation type="submission" date="2021-09" db="EMBL/GenBank/DDBJ databases">
        <authorList>
            <person name="Gilroy R."/>
        </authorList>
    </citation>
    <scope>NUCLEOTIDE SEQUENCE</scope>
    <source>
        <strain evidence="8">ChiGjej2B2-19336</strain>
    </source>
</reference>
<dbReference type="HAMAP" id="MF_01416">
    <property type="entry name" value="ATP_synth_delta_bact"/>
    <property type="match status" value="1"/>
</dbReference>
<dbReference type="Pfam" id="PF00213">
    <property type="entry name" value="OSCP"/>
    <property type="match status" value="1"/>
</dbReference>
<comment type="function">
    <text evidence="7">F(1)F(0) ATP synthase produces ATP from ADP in the presence of a proton or sodium gradient. F-type ATPases consist of two structural domains, F(1) containing the extramembraneous catalytic core and F(0) containing the membrane proton channel, linked together by a central stalk and a peripheral stalk. During catalysis, ATP synthesis in the catalytic domain of F(1) is coupled via a rotary mechanism of the central stalk subunits to proton translocation.</text>
</comment>
<dbReference type="GO" id="GO:0045259">
    <property type="term" value="C:proton-transporting ATP synthase complex"/>
    <property type="evidence" value="ECO:0007669"/>
    <property type="project" value="UniProtKB-KW"/>
</dbReference>
<keyword evidence="4 7" id="KW-0406">Ion transport</keyword>
<keyword evidence="3 7" id="KW-0375">Hydrogen ion transport</keyword>